<evidence type="ECO:0000256" key="3">
    <source>
        <dbReference type="ARBA" id="ARBA00017307"/>
    </source>
</evidence>
<protein>
    <recommendedName>
        <fullName evidence="3">Transcription initiation factor TFIID subunit 8</fullName>
    </recommendedName>
</protein>
<feature type="compositionally biased region" description="Basic and acidic residues" evidence="8">
    <location>
        <begin position="241"/>
        <end position="250"/>
    </location>
</feature>
<keyword evidence="5" id="KW-0804">Transcription</keyword>
<evidence type="ECO:0000256" key="4">
    <source>
        <dbReference type="ARBA" id="ARBA00023015"/>
    </source>
</evidence>
<dbReference type="GO" id="GO:0006367">
    <property type="term" value="P:transcription initiation at RNA polymerase II promoter"/>
    <property type="evidence" value="ECO:0007669"/>
    <property type="project" value="TreeGrafter"/>
</dbReference>
<evidence type="ECO:0000256" key="8">
    <source>
        <dbReference type="SAM" id="MobiDB-lite"/>
    </source>
</evidence>
<dbReference type="Proteomes" id="UP001174934">
    <property type="component" value="Unassembled WGS sequence"/>
</dbReference>
<dbReference type="CDD" id="cd00076">
    <property type="entry name" value="HFD_SF"/>
    <property type="match status" value="1"/>
</dbReference>
<feature type="coiled-coil region" evidence="7">
    <location>
        <begin position="251"/>
        <end position="278"/>
    </location>
</feature>
<evidence type="ECO:0000313" key="11">
    <source>
        <dbReference type="Proteomes" id="UP001174934"/>
    </source>
</evidence>
<dbReference type="PANTHER" id="PTHR46469:SF1">
    <property type="entry name" value="TRANSCRIPTION INITIATION FACTOR TFIID SUBUNIT 8"/>
    <property type="match status" value="1"/>
</dbReference>
<comment type="similarity">
    <text evidence="2">Belongs to the TAF8 family.</text>
</comment>
<evidence type="ECO:0000256" key="2">
    <source>
        <dbReference type="ARBA" id="ARBA00008767"/>
    </source>
</evidence>
<dbReference type="AlphaFoldDB" id="A0AA40BVJ4"/>
<comment type="caution">
    <text evidence="10">The sequence shown here is derived from an EMBL/GenBank/DDBJ whole genome shotgun (WGS) entry which is preliminary data.</text>
</comment>
<dbReference type="InterPro" id="IPR006565">
    <property type="entry name" value="BTP"/>
</dbReference>
<organism evidence="10 11">
    <name type="scientific">Bombardia bombarda</name>
    <dbReference type="NCBI Taxonomy" id="252184"/>
    <lineage>
        <taxon>Eukaryota</taxon>
        <taxon>Fungi</taxon>
        <taxon>Dikarya</taxon>
        <taxon>Ascomycota</taxon>
        <taxon>Pezizomycotina</taxon>
        <taxon>Sordariomycetes</taxon>
        <taxon>Sordariomycetidae</taxon>
        <taxon>Sordariales</taxon>
        <taxon>Lasiosphaeriaceae</taxon>
        <taxon>Bombardia</taxon>
    </lineage>
</organism>
<dbReference type="GO" id="GO:0046982">
    <property type="term" value="F:protein heterodimerization activity"/>
    <property type="evidence" value="ECO:0007669"/>
    <property type="project" value="InterPro"/>
</dbReference>
<evidence type="ECO:0000256" key="6">
    <source>
        <dbReference type="ARBA" id="ARBA00023242"/>
    </source>
</evidence>
<keyword evidence="7" id="KW-0175">Coiled coil</keyword>
<sequence>MAPAPESRKRTAETQDDHSPEKKRQRTQPAHPIILSTVKPGTSTQSSPLITHDDLAKTGLRRSVALALEKVGFDSASPEAMESFVAMTDAYLSKIVEDVKTFANVARRSYPVPKDFEKTLKRRNLTTSALRPHRKPPIPRSKRLPKYEPLDIPDSTITDLPILCPELDGAADKAAKGYIPASFPSFPSIHTYKSTPEDVDNFTAADPLPADAAQSQAAGAAGGGNASSQTQTQSASLTQREIPRGDPKKIREAAAQEAKDGEQALRKLTRAAKVAKQREVWSTAQLDPTRRDRHQMWEALMVDLMQDGDKAKGKEPAKRVEIADHSMIVNAEERYYRREMPRTAAAKKVAVAGDL</sequence>
<dbReference type="EMBL" id="JAULSR010000007">
    <property type="protein sequence ID" value="KAK0615202.1"/>
    <property type="molecule type" value="Genomic_DNA"/>
</dbReference>
<dbReference type="InterPro" id="IPR019473">
    <property type="entry name" value="TFIID_su8_C"/>
</dbReference>
<evidence type="ECO:0000256" key="1">
    <source>
        <dbReference type="ARBA" id="ARBA00004123"/>
    </source>
</evidence>
<reference evidence="10" key="1">
    <citation type="submission" date="2023-06" db="EMBL/GenBank/DDBJ databases">
        <title>Genome-scale phylogeny and comparative genomics of the fungal order Sordariales.</title>
        <authorList>
            <consortium name="Lawrence Berkeley National Laboratory"/>
            <person name="Hensen N."/>
            <person name="Bonometti L."/>
            <person name="Westerberg I."/>
            <person name="Brannstrom I.O."/>
            <person name="Guillou S."/>
            <person name="Cros-Aarteil S."/>
            <person name="Calhoun S."/>
            <person name="Haridas S."/>
            <person name="Kuo A."/>
            <person name="Mondo S."/>
            <person name="Pangilinan J."/>
            <person name="Riley R."/>
            <person name="LaButti K."/>
            <person name="Andreopoulos B."/>
            <person name="Lipzen A."/>
            <person name="Chen C."/>
            <person name="Yanf M."/>
            <person name="Daum C."/>
            <person name="Ng V."/>
            <person name="Clum A."/>
            <person name="Steindorff A."/>
            <person name="Ohm R."/>
            <person name="Martin F."/>
            <person name="Silar P."/>
            <person name="Natvig D."/>
            <person name="Lalanne C."/>
            <person name="Gautier V."/>
            <person name="Ament-velasquez S.L."/>
            <person name="Kruys A."/>
            <person name="Hutchinson M.I."/>
            <person name="Powell A.J."/>
            <person name="Barry K."/>
            <person name="Miller A.N."/>
            <person name="Grigoriev I.V."/>
            <person name="Debuchy R."/>
            <person name="Gladieux P."/>
            <person name="Thoren M.H."/>
            <person name="Johannesson H."/>
        </authorList>
    </citation>
    <scope>NUCLEOTIDE SEQUENCE</scope>
    <source>
        <strain evidence="10">SMH3391-2</strain>
    </source>
</reference>
<gene>
    <name evidence="10" type="ORF">B0T17DRAFT_620002</name>
</gene>
<dbReference type="PANTHER" id="PTHR46469">
    <property type="entry name" value="TRANSCRIPTION INITIATION FACTOR TFIID SUBUNIT 8"/>
    <property type="match status" value="1"/>
</dbReference>
<dbReference type="Gene3D" id="1.10.20.10">
    <property type="entry name" value="Histone, subunit A"/>
    <property type="match status" value="1"/>
</dbReference>
<feature type="region of interest" description="Disordered" evidence="8">
    <location>
        <begin position="1"/>
        <end position="53"/>
    </location>
</feature>
<dbReference type="SMART" id="SM00576">
    <property type="entry name" value="BTP"/>
    <property type="match status" value="1"/>
</dbReference>
<dbReference type="Pfam" id="PF07524">
    <property type="entry name" value="Bromo_TP"/>
    <property type="match status" value="1"/>
</dbReference>
<dbReference type="GO" id="GO:0005669">
    <property type="term" value="C:transcription factor TFIID complex"/>
    <property type="evidence" value="ECO:0007669"/>
    <property type="project" value="InterPro"/>
</dbReference>
<feature type="compositionally biased region" description="Low complexity" evidence="8">
    <location>
        <begin position="226"/>
        <end position="239"/>
    </location>
</feature>
<evidence type="ECO:0000313" key="10">
    <source>
        <dbReference type="EMBL" id="KAK0615202.1"/>
    </source>
</evidence>
<keyword evidence="4" id="KW-0805">Transcription regulation</keyword>
<accession>A0AA40BVJ4</accession>
<feature type="compositionally biased region" description="Basic residues" evidence="8">
    <location>
        <begin position="131"/>
        <end position="144"/>
    </location>
</feature>
<comment type="subcellular location">
    <subcellularLocation>
        <location evidence="1">Nucleus</location>
    </subcellularLocation>
</comment>
<feature type="domain" description="Bromodomain associated" evidence="9">
    <location>
        <begin position="53"/>
        <end position="129"/>
    </location>
</feature>
<feature type="region of interest" description="Disordered" evidence="8">
    <location>
        <begin position="129"/>
        <end position="149"/>
    </location>
</feature>
<name>A0AA40BVJ4_9PEZI</name>
<dbReference type="Pfam" id="PF10406">
    <property type="entry name" value="TAF8_C"/>
    <property type="match status" value="2"/>
</dbReference>
<feature type="region of interest" description="Disordered" evidence="8">
    <location>
        <begin position="212"/>
        <end position="250"/>
    </location>
</feature>
<evidence type="ECO:0000259" key="9">
    <source>
        <dbReference type="SMART" id="SM00576"/>
    </source>
</evidence>
<feature type="compositionally biased region" description="Basic and acidic residues" evidence="8">
    <location>
        <begin position="1"/>
        <end position="22"/>
    </location>
</feature>
<proteinExistence type="inferred from homology"/>
<dbReference type="InterPro" id="IPR037818">
    <property type="entry name" value="TAF8"/>
</dbReference>
<keyword evidence="11" id="KW-1185">Reference proteome</keyword>
<feature type="compositionally biased region" description="Polar residues" evidence="8">
    <location>
        <begin position="39"/>
        <end position="49"/>
    </location>
</feature>
<dbReference type="InterPro" id="IPR009072">
    <property type="entry name" value="Histone-fold"/>
</dbReference>
<evidence type="ECO:0000256" key="5">
    <source>
        <dbReference type="ARBA" id="ARBA00023163"/>
    </source>
</evidence>
<keyword evidence="6" id="KW-0539">Nucleus</keyword>
<evidence type="ECO:0000256" key="7">
    <source>
        <dbReference type="SAM" id="Coils"/>
    </source>
</evidence>